<dbReference type="InterPro" id="IPR048469">
    <property type="entry name" value="YchJ-like_M"/>
</dbReference>
<dbReference type="InterPro" id="IPR032710">
    <property type="entry name" value="NTF2-like_dom_sf"/>
</dbReference>
<accession>A0A917BSC5</accession>
<dbReference type="SUPFAM" id="SSF54427">
    <property type="entry name" value="NTF2-like"/>
    <property type="match status" value="1"/>
</dbReference>
<feature type="domain" description="YchJ-like middle NTF2-like" evidence="3">
    <location>
        <begin position="42"/>
        <end position="129"/>
    </location>
</feature>
<organism evidence="4 5">
    <name type="scientific">Marmoricola endophyticus</name>
    <dbReference type="NCBI Taxonomy" id="2040280"/>
    <lineage>
        <taxon>Bacteria</taxon>
        <taxon>Bacillati</taxon>
        <taxon>Actinomycetota</taxon>
        <taxon>Actinomycetes</taxon>
        <taxon>Propionibacteriales</taxon>
        <taxon>Nocardioidaceae</taxon>
        <taxon>Marmoricola</taxon>
    </lineage>
</organism>
<comment type="similarity">
    <text evidence="1 2">Belongs to the UPF0225 family.</text>
</comment>
<sequence length="132" mass="14636">MTGGAWPGLSRVGRMSGLCPCGTGAAYHDCCEPILDGHPAPTAERLMRSRYTAFVRHDADHLFRSWHPRTRPDEVTAAGVEWTGLEVLRTEDGGEGDEHGTVEFIARYDGGEVWETSRFVHHAGRWVYVGPE</sequence>
<dbReference type="AlphaFoldDB" id="A0A917BSC5"/>
<dbReference type="Pfam" id="PF17775">
    <property type="entry name" value="YchJ_M-like"/>
    <property type="match status" value="1"/>
</dbReference>
<keyword evidence="5" id="KW-1185">Reference proteome</keyword>
<dbReference type="Proteomes" id="UP000649179">
    <property type="component" value="Unassembled WGS sequence"/>
</dbReference>
<dbReference type="InterPro" id="IPR004027">
    <property type="entry name" value="SEC_C_motif"/>
</dbReference>
<proteinExistence type="inferred from homology"/>
<dbReference type="HAMAP" id="MF_00612">
    <property type="entry name" value="UPF0225"/>
    <property type="match status" value="1"/>
</dbReference>
<evidence type="ECO:0000313" key="5">
    <source>
        <dbReference type="Proteomes" id="UP000649179"/>
    </source>
</evidence>
<dbReference type="Pfam" id="PF02810">
    <property type="entry name" value="SEC-C"/>
    <property type="match status" value="1"/>
</dbReference>
<dbReference type="InterPro" id="IPR023006">
    <property type="entry name" value="YchJ-like"/>
</dbReference>
<comment type="caution">
    <text evidence="4">The sequence shown here is derived from an EMBL/GenBank/DDBJ whole genome shotgun (WGS) entry which is preliminary data.</text>
</comment>
<evidence type="ECO:0000256" key="2">
    <source>
        <dbReference type="HAMAP-Rule" id="MF_00612"/>
    </source>
</evidence>
<evidence type="ECO:0000313" key="4">
    <source>
        <dbReference type="EMBL" id="GGF54618.1"/>
    </source>
</evidence>
<dbReference type="Gene3D" id="3.10.450.50">
    <property type="match status" value="1"/>
</dbReference>
<dbReference type="EMBL" id="BMKQ01000001">
    <property type="protein sequence ID" value="GGF54618.1"/>
    <property type="molecule type" value="Genomic_DNA"/>
</dbReference>
<name>A0A917BSC5_9ACTN</name>
<reference evidence="4" key="2">
    <citation type="submission" date="2020-09" db="EMBL/GenBank/DDBJ databases">
        <authorList>
            <person name="Sun Q."/>
            <person name="Zhou Y."/>
        </authorList>
    </citation>
    <scope>NUCLEOTIDE SEQUENCE</scope>
    <source>
        <strain evidence="4">CGMCC 1.16067</strain>
    </source>
</reference>
<evidence type="ECO:0000256" key="1">
    <source>
        <dbReference type="ARBA" id="ARBA00010839"/>
    </source>
</evidence>
<gene>
    <name evidence="4" type="ORF">GCM10011519_30640</name>
</gene>
<reference evidence="4" key="1">
    <citation type="journal article" date="2014" name="Int. J. Syst. Evol. Microbiol.">
        <title>Complete genome sequence of Corynebacterium casei LMG S-19264T (=DSM 44701T), isolated from a smear-ripened cheese.</title>
        <authorList>
            <consortium name="US DOE Joint Genome Institute (JGI-PGF)"/>
            <person name="Walter F."/>
            <person name="Albersmeier A."/>
            <person name="Kalinowski J."/>
            <person name="Ruckert C."/>
        </authorList>
    </citation>
    <scope>NUCLEOTIDE SEQUENCE</scope>
    <source>
        <strain evidence="4">CGMCC 1.16067</strain>
    </source>
</reference>
<protein>
    <recommendedName>
        <fullName evidence="2">UPF0225 protein GCM10011519_30640</fullName>
    </recommendedName>
</protein>
<evidence type="ECO:0000259" key="3">
    <source>
        <dbReference type="Pfam" id="PF17775"/>
    </source>
</evidence>